<sequence>MNDSTMSLSRSLLANLAARNHNHNTTGNDKNNNTQSKNNSMSVAGANNNNNNEPDPNLNSFSSNHVFLPVVPPTSTGAAVTGAAAPSMVDTAKSAIDAEHSKRSRLQLWAYFYAFSHQRAHGFPLLTVTTKLLLSQHVML</sequence>
<evidence type="ECO:0000313" key="2">
    <source>
        <dbReference type="EMBL" id="JAG04697.1"/>
    </source>
</evidence>
<evidence type="ECO:0000313" key="3">
    <source>
        <dbReference type="EMBL" id="JAQ04140.1"/>
    </source>
</evidence>
<reference evidence="2" key="2">
    <citation type="submission" date="2014-07" db="EMBL/GenBank/DDBJ databases">
        <authorList>
            <person name="Hull J."/>
        </authorList>
    </citation>
    <scope>NUCLEOTIDE SEQUENCE</scope>
</reference>
<organism evidence="2">
    <name type="scientific">Lygus hesperus</name>
    <name type="common">Western plant bug</name>
    <dbReference type="NCBI Taxonomy" id="30085"/>
    <lineage>
        <taxon>Eukaryota</taxon>
        <taxon>Metazoa</taxon>
        <taxon>Ecdysozoa</taxon>
        <taxon>Arthropoda</taxon>
        <taxon>Hexapoda</taxon>
        <taxon>Insecta</taxon>
        <taxon>Pterygota</taxon>
        <taxon>Neoptera</taxon>
        <taxon>Paraneoptera</taxon>
        <taxon>Hemiptera</taxon>
        <taxon>Heteroptera</taxon>
        <taxon>Panheteroptera</taxon>
        <taxon>Cimicomorpha</taxon>
        <taxon>Miridae</taxon>
        <taxon>Mirini</taxon>
        <taxon>Lygus</taxon>
    </lineage>
</organism>
<feature type="compositionally biased region" description="Low complexity" evidence="1">
    <location>
        <begin position="21"/>
        <end position="59"/>
    </location>
</feature>
<gene>
    <name evidence="2" type="ORF">CM83_23763</name>
    <name evidence="3" type="ORF">g.20815</name>
</gene>
<protein>
    <submittedName>
        <fullName evidence="2">Uncharacterized protein</fullName>
    </submittedName>
</protein>
<dbReference type="EMBL" id="GBHO01038907">
    <property type="protein sequence ID" value="JAG04697.1"/>
    <property type="molecule type" value="Transcribed_RNA"/>
</dbReference>
<dbReference type="EMBL" id="GDHC01014489">
    <property type="protein sequence ID" value="JAQ04140.1"/>
    <property type="molecule type" value="Transcribed_RNA"/>
</dbReference>
<name>A0A0A9W8C1_LYGHE</name>
<reference evidence="3" key="3">
    <citation type="journal article" date="2016" name="Gigascience">
        <title>De novo construction of an expanded transcriptome assembly for the western tarnished plant bug, Lygus hesperus.</title>
        <authorList>
            <person name="Tassone E.E."/>
            <person name="Geib S.M."/>
            <person name="Hall B."/>
            <person name="Fabrick J.A."/>
            <person name="Brent C.S."/>
            <person name="Hull J.J."/>
        </authorList>
    </citation>
    <scope>NUCLEOTIDE SEQUENCE</scope>
</reference>
<dbReference type="AlphaFoldDB" id="A0A0A9W8C1"/>
<reference evidence="2" key="1">
    <citation type="journal article" date="2014" name="PLoS ONE">
        <title>Transcriptome-Based Identification of ABC Transporters in the Western Tarnished Plant Bug Lygus hesperus.</title>
        <authorList>
            <person name="Hull J.J."/>
            <person name="Chaney K."/>
            <person name="Geib S.M."/>
            <person name="Fabrick J.A."/>
            <person name="Brent C.S."/>
            <person name="Walsh D."/>
            <person name="Lavine L.C."/>
        </authorList>
    </citation>
    <scope>NUCLEOTIDE SEQUENCE</scope>
</reference>
<evidence type="ECO:0000256" key="1">
    <source>
        <dbReference type="SAM" id="MobiDB-lite"/>
    </source>
</evidence>
<proteinExistence type="predicted"/>
<accession>A0A0A9W8C1</accession>
<feature type="region of interest" description="Disordered" evidence="1">
    <location>
        <begin position="21"/>
        <end position="61"/>
    </location>
</feature>